<keyword evidence="2" id="KW-1185">Reference proteome</keyword>
<proteinExistence type="predicted"/>
<organism evidence="1 2">
    <name type="scientific">Deinococcus sedimenti</name>
    <dbReference type="NCBI Taxonomy" id="1867090"/>
    <lineage>
        <taxon>Bacteria</taxon>
        <taxon>Thermotogati</taxon>
        <taxon>Deinococcota</taxon>
        <taxon>Deinococci</taxon>
        <taxon>Deinococcales</taxon>
        <taxon>Deinococcaceae</taxon>
        <taxon>Deinococcus</taxon>
    </lineage>
</organism>
<comment type="caution">
    <text evidence="1">The sequence shown here is derived from an EMBL/GenBank/DDBJ whole genome shotgun (WGS) entry which is preliminary data.</text>
</comment>
<keyword evidence="1" id="KW-0255">Endonuclease</keyword>
<dbReference type="Proteomes" id="UP000644548">
    <property type="component" value="Unassembled WGS sequence"/>
</dbReference>
<keyword evidence="1" id="KW-0378">Hydrolase</keyword>
<protein>
    <submittedName>
        <fullName evidence="1">Endonuclease V</fullName>
    </submittedName>
</protein>
<accession>A0ABQ2SAK9</accession>
<name>A0ABQ2SAK9_9DEIO</name>
<evidence type="ECO:0000313" key="2">
    <source>
        <dbReference type="Proteomes" id="UP000644548"/>
    </source>
</evidence>
<dbReference type="InterPro" id="IPR007581">
    <property type="entry name" value="Endonuclease-V"/>
</dbReference>
<evidence type="ECO:0000313" key="1">
    <source>
        <dbReference type="EMBL" id="GGS03960.1"/>
    </source>
</evidence>
<keyword evidence="1" id="KW-0540">Nuclease</keyword>
<dbReference type="EMBL" id="BMQN01000012">
    <property type="protein sequence ID" value="GGS03960.1"/>
    <property type="molecule type" value="Genomic_DNA"/>
</dbReference>
<dbReference type="GO" id="GO:0004519">
    <property type="term" value="F:endonuclease activity"/>
    <property type="evidence" value="ECO:0007669"/>
    <property type="project" value="UniProtKB-KW"/>
</dbReference>
<sequence length="192" mass="20616">MQRVILGDMPASLPGVSSRLKACLDVDYRPDEAVAACVLFAGWTDAQPARTVLERVSPVEPYEPGAFYRRELPCLLAALRPVLPLLDTIIVDGHVWLDGDGRPGLGAHLYAALGEQIPVIGVAKTAFAGAPGLEVRRGQSARPLYVTAAGLTPEVAARHIQTMHGPHRLPTLLKQADQACRRAQGSGRPEFE</sequence>
<dbReference type="Gene3D" id="3.30.2170.10">
    <property type="entry name" value="archaeoglobus fulgidus dsm 4304 superfamily"/>
    <property type="match status" value="1"/>
</dbReference>
<gene>
    <name evidence="1" type="ORF">GCM10008960_33230</name>
</gene>
<reference evidence="2" key="1">
    <citation type="journal article" date="2019" name="Int. J. Syst. Evol. Microbiol.">
        <title>The Global Catalogue of Microorganisms (GCM) 10K type strain sequencing project: providing services to taxonomists for standard genome sequencing and annotation.</title>
        <authorList>
            <consortium name="The Broad Institute Genomics Platform"/>
            <consortium name="The Broad Institute Genome Sequencing Center for Infectious Disease"/>
            <person name="Wu L."/>
            <person name="Ma J."/>
        </authorList>
    </citation>
    <scope>NUCLEOTIDE SEQUENCE [LARGE SCALE GENOMIC DNA]</scope>
    <source>
        <strain evidence="2">JCM 31405</strain>
    </source>
</reference>
<dbReference type="Pfam" id="PF04493">
    <property type="entry name" value="Endonuclease_5"/>
    <property type="match status" value="1"/>
</dbReference>